<dbReference type="Proteomes" id="UP000094056">
    <property type="component" value="Unassembled WGS sequence"/>
</dbReference>
<feature type="domain" description="YCII-related" evidence="2">
    <location>
        <begin position="10"/>
        <end position="88"/>
    </location>
</feature>
<evidence type="ECO:0000259" key="2">
    <source>
        <dbReference type="Pfam" id="PF03795"/>
    </source>
</evidence>
<gene>
    <name evidence="3" type="ORF">SCARUB_04145</name>
</gene>
<accession>A0A1E3X534</accession>
<evidence type="ECO:0000256" key="1">
    <source>
        <dbReference type="ARBA" id="ARBA00007689"/>
    </source>
</evidence>
<evidence type="ECO:0000313" key="3">
    <source>
        <dbReference type="EMBL" id="ODS30750.1"/>
    </source>
</evidence>
<dbReference type="EMBL" id="MAYW01000181">
    <property type="protein sequence ID" value="ODS30750.1"/>
    <property type="molecule type" value="Genomic_DNA"/>
</dbReference>
<dbReference type="InterPro" id="IPR005545">
    <property type="entry name" value="YCII"/>
</dbReference>
<dbReference type="AlphaFoldDB" id="A0A1E3X534"/>
<dbReference type="Gene3D" id="3.30.70.1060">
    <property type="entry name" value="Dimeric alpha+beta barrel"/>
    <property type="match status" value="1"/>
</dbReference>
<dbReference type="InterPro" id="IPR011008">
    <property type="entry name" value="Dimeric_a/b-barrel"/>
</dbReference>
<name>A0A1E3X534_9BACT</name>
<comment type="similarity">
    <text evidence="1">Belongs to the YciI family.</text>
</comment>
<comment type="caution">
    <text evidence="3">The sequence shown here is derived from an EMBL/GenBank/DDBJ whole genome shotgun (WGS) entry which is preliminary data.</text>
</comment>
<protein>
    <submittedName>
        <fullName evidence="3">YciI-like protein</fullName>
    </submittedName>
</protein>
<reference evidence="3 4" key="1">
    <citation type="submission" date="2016-07" db="EMBL/GenBank/DDBJ databases">
        <title>Draft genome of Scalindua rubra, obtained from a brine-seawater interface in the Red Sea, sheds light on salt adaptation in anammox bacteria.</title>
        <authorList>
            <person name="Speth D.R."/>
            <person name="Lagkouvardos I."/>
            <person name="Wang Y."/>
            <person name="Qian P.-Y."/>
            <person name="Dutilh B.E."/>
            <person name="Jetten M.S."/>
        </authorList>
    </citation>
    <scope>NUCLEOTIDE SEQUENCE [LARGE SCALE GENOMIC DNA]</scope>
    <source>
        <strain evidence="3">BSI-1</strain>
    </source>
</reference>
<sequence length="103" mass="11688">MNRKKDEFIRYVVLLSHIPGKSMSEKLVRDHVSHLKMLDEKGQLVLCGPFSDFEGGMVVIKAASYDEAKDIAENDPFVKEGVENYELRTLELSCKENNHMGMG</sequence>
<dbReference type="Pfam" id="PF03795">
    <property type="entry name" value="YCII"/>
    <property type="match status" value="1"/>
</dbReference>
<dbReference type="PANTHER" id="PTHR37828:SF1">
    <property type="entry name" value="YCII-RELATED DOMAIN-CONTAINING PROTEIN"/>
    <property type="match status" value="1"/>
</dbReference>
<dbReference type="SUPFAM" id="SSF54909">
    <property type="entry name" value="Dimeric alpha+beta barrel"/>
    <property type="match status" value="1"/>
</dbReference>
<organism evidence="3 4">
    <name type="scientific">Candidatus Scalindua rubra</name>
    <dbReference type="NCBI Taxonomy" id="1872076"/>
    <lineage>
        <taxon>Bacteria</taxon>
        <taxon>Pseudomonadati</taxon>
        <taxon>Planctomycetota</taxon>
        <taxon>Candidatus Brocadiia</taxon>
        <taxon>Candidatus Brocadiales</taxon>
        <taxon>Candidatus Scalinduaceae</taxon>
        <taxon>Candidatus Scalindua</taxon>
    </lineage>
</organism>
<evidence type="ECO:0000313" key="4">
    <source>
        <dbReference type="Proteomes" id="UP000094056"/>
    </source>
</evidence>
<proteinExistence type="inferred from homology"/>
<dbReference type="PANTHER" id="PTHR37828">
    <property type="entry name" value="GSR2449 PROTEIN"/>
    <property type="match status" value="1"/>
</dbReference>